<dbReference type="InterPro" id="IPR050979">
    <property type="entry name" value="LD-transpeptidase"/>
</dbReference>
<dbReference type="InterPro" id="IPR038063">
    <property type="entry name" value="Transpep_catalytic_dom"/>
</dbReference>
<evidence type="ECO:0000259" key="11">
    <source>
        <dbReference type="PROSITE" id="PS52029"/>
    </source>
</evidence>
<protein>
    <recommendedName>
        <fullName evidence="11">L,D-TPase catalytic domain-containing protein</fullName>
    </recommendedName>
</protein>
<dbReference type="GO" id="GO:0016757">
    <property type="term" value="F:glycosyltransferase activity"/>
    <property type="evidence" value="ECO:0007669"/>
    <property type="project" value="UniProtKB-KW"/>
</dbReference>
<name>K8PUV9_9BRAD</name>
<evidence type="ECO:0000256" key="6">
    <source>
        <dbReference type="ARBA" id="ARBA00022960"/>
    </source>
</evidence>
<dbReference type="GO" id="GO:0071972">
    <property type="term" value="F:peptidoglycan L,D-transpeptidase activity"/>
    <property type="evidence" value="ECO:0007669"/>
    <property type="project" value="TreeGrafter"/>
</dbReference>
<proteinExistence type="inferred from homology"/>
<organism evidence="12 13">
    <name type="scientific">Afipia broomeae ATCC 49717</name>
    <dbReference type="NCBI Taxonomy" id="883078"/>
    <lineage>
        <taxon>Bacteria</taxon>
        <taxon>Pseudomonadati</taxon>
        <taxon>Pseudomonadota</taxon>
        <taxon>Alphaproteobacteria</taxon>
        <taxon>Hyphomicrobiales</taxon>
        <taxon>Nitrobacteraceae</taxon>
        <taxon>Afipia</taxon>
    </lineage>
</organism>
<dbReference type="UniPathway" id="UPA00219"/>
<dbReference type="FunFam" id="2.40.440.10:FF:000002">
    <property type="entry name" value="L,D-transpeptidase ErfK/SrfK"/>
    <property type="match status" value="1"/>
</dbReference>
<evidence type="ECO:0000256" key="7">
    <source>
        <dbReference type="ARBA" id="ARBA00022984"/>
    </source>
</evidence>
<evidence type="ECO:0000313" key="12">
    <source>
        <dbReference type="EMBL" id="EKS42168.1"/>
    </source>
</evidence>
<dbReference type="SUPFAM" id="SSF141523">
    <property type="entry name" value="L,D-transpeptidase catalytic domain-like"/>
    <property type="match status" value="1"/>
</dbReference>
<dbReference type="PANTHER" id="PTHR30582">
    <property type="entry name" value="L,D-TRANSPEPTIDASE"/>
    <property type="match status" value="1"/>
</dbReference>
<sequence length="244" mass="26613">MTSPLAALRAAAHPCLRVLCAAGLTVLLAACNQATLQEASYAPPRQPQYPALTDSAFKIPAVKAETIDPKYVKQRVRYATQHPPGTIVVDPYAKFLYLVQESGFAMRYGVGVGRDGFGWTGTADIRRKAQWPTWTPPSAMVARQPELRQYRQGMAAGVENPLGARAMYLFQNGKDTLFRIHGTNEPESIGKNVSSGCIRLLNQDAIDLFDRVPVGSKVVVLSEQEARAASSIEANLLTKAEVLR</sequence>
<dbReference type="Gene3D" id="2.40.440.10">
    <property type="entry name" value="L,D-transpeptidase catalytic domain-like"/>
    <property type="match status" value="1"/>
</dbReference>
<comment type="caution">
    <text evidence="12">The sequence shown here is derived from an EMBL/GenBank/DDBJ whole genome shotgun (WGS) entry which is preliminary data.</text>
</comment>
<feature type="chain" id="PRO_5003919937" description="L,D-TPase catalytic domain-containing protein" evidence="10">
    <location>
        <begin position="30"/>
        <end position="244"/>
    </location>
</feature>
<reference evidence="12 13" key="1">
    <citation type="submission" date="2012-04" db="EMBL/GenBank/DDBJ databases">
        <title>The Genome Sequence of Afipia broomeae ATCC 49717.</title>
        <authorList>
            <consortium name="The Broad Institute Genome Sequencing Platform"/>
            <person name="Earl A."/>
            <person name="Ward D."/>
            <person name="Feldgarden M."/>
            <person name="Gevers D."/>
            <person name="Huys G."/>
            <person name="Walker B."/>
            <person name="Young S.K."/>
            <person name="Zeng Q."/>
            <person name="Gargeya S."/>
            <person name="Fitzgerald M."/>
            <person name="Haas B."/>
            <person name="Abouelleil A."/>
            <person name="Alvarado L."/>
            <person name="Arachchi H.M."/>
            <person name="Berlin A."/>
            <person name="Chapman S.B."/>
            <person name="Goldberg J."/>
            <person name="Griggs A."/>
            <person name="Gujja S."/>
            <person name="Hansen M."/>
            <person name="Howarth C."/>
            <person name="Imamovic A."/>
            <person name="Larimer J."/>
            <person name="McCowen C."/>
            <person name="Montmayeur A."/>
            <person name="Murphy C."/>
            <person name="Neiman D."/>
            <person name="Pearson M."/>
            <person name="Priest M."/>
            <person name="Roberts A."/>
            <person name="Saif S."/>
            <person name="Shea T."/>
            <person name="Sisk P."/>
            <person name="Sykes S."/>
            <person name="Wortman J."/>
            <person name="Nusbaum C."/>
            <person name="Birren B."/>
        </authorList>
    </citation>
    <scope>NUCLEOTIDE SEQUENCE [LARGE SCALE GENOMIC DNA]</scope>
    <source>
        <strain evidence="12 13">ATCC 49717</strain>
    </source>
</reference>
<evidence type="ECO:0000256" key="5">
    <source>
        <dbReference type="ARBA" id="ARBA00022801"/>
    </source>
</evidence>
<keyword evidence="7 9" id="KW-0573">Peptidoglycan synthesis</keyword>
<dbReference type="GO" id="GO:0018104">
    <property type="term" value="P:peptidoglycan-protein cross-linking"/>
    <property type="evidence" value="ECO:0007669"/>
    <property type="project" value="TreeGrafter"/>
</dbReference>
<keyword evidence="10" id="KW-0732">Signal</keyword>
<keyword evidence="13" id="KW-1185">Reference proteome</keyword>
<evidence type="ECO:0000256" key="9">
    <source>
        <dbReference type="PROSITE-ProRule" id="PRU01373"/>
    </source>
</evidence>
<dbReference type="EMBL" id="AGWX01000001">
    <property type="protein sequence ID" value="EKS42168.1"/>
    <property type="molecule type" value="Genomic_DNA"/>
</dbReference>
<evidence type="ECO:0000256" key="2">
    <source>
        <dbReference type="ARBA" id="ARBA00005992"/>
    </source>
</evidence>
<dbReference type="CDD" id="cd16913">
    <property type="entry name" value="YkuD_like"/>
    <property type="match status" value="1"/>
</dbReference>
<keyword evidence="4" id="KW-0808">Transferase</keyword>
<evidence type="ECO:0000256" key="3">
    <source>
        <dbReference type="ARBA" id="ARBA00022676"/>
    </source>
</evidence>
<evidence type="ECO:0000256" key="10">
    <source>
        <dbReference type="SAM" id="SignalP"/>
    </source>
</evidence>
<dbReference type="Proteomes" id="UP000001096">
    <property type="component" value="Unassembled WGS sequence"/>
</dbReference>
<dbReference type="GO" id="GO:0005576">
    <property type="term" value="C:extracellular region"/>
    <property type="evidence" value="ECO:0007669"/>
    <property type="project" value="TreeGrafter"/>
</dbReference>
<evidence type="ECO:0000256" key="4">
    <source>
        <dbReference type="ARBA" id="ARBA00022679"/>
    </source>
</evidence>
<dbReference type="AlphaFoldDB" id="K8PUV9"/>
<feature type="domain" description="L,D-TPase catalytic" evidence="11">
    <location>
        <begin position="85"/>
        <end position="221"/>
    </location>
</feature>
<keyword evidence="8 9" id="KW-0961">Cell wall biogenesis/degradation</keyword>
<keyword evidence="6 9" id="KW-0133">Cell shape</keyword>
<accession>K8PUV9</accession>
<evidence type="ECO:0000313" key="13">
    <source>
        <dbReference type="Proteomes" id="UP000001096"/>
    </source>
</evidence>
<comment type="pathway">
    <text evidence="1 9">Cell wall biogenesis; peptidoglycan biosynthesis.</text>
</comment>
<keyword evidence="3" id="KW-0328">Glycosyltransferase</keyword>
<feature type="active site" description="Nucleophile" evidence="9">
    <location>
        <position position="197"/>
    </location>
</feature>
<feature type="active site" description="Proton donor/acceptor" evidence="9">
    <location>
        <position position="181"/>
    </location>
</feature>
<evidence type="ECO:0000256" key="1">
    <source>
        <dbReference type="ARBA" id="ARBA00004752"/>
    </source>
</evidence>
<dbReference type="PROSITE" id="PS52029">
    <property type="entry name" value="LD_TPASE"/>
    <property type="match status" value="1"/>
</dbReference>
<evidence type="ECO:0000256" key="8">
    <source>
        <dbReference type="ARBA" id="ARBA00023316"/>
    </source>
</evidence>
<dbReference type="RefSeq" id="WP_006019982.1">
    <property type="nucleotide sequence ID" value="NZ_KB375282.1"/>
</dbReference>
<dbReference type="PANTHER" id="PTHR30582:SF24">
    <property type="entry name" value="L,D-TRANSPEPTIDASE ERFK_SRFK-RELATED"/>
    <property type="match status" value="1"/>
</dbReference>
<keyword evidence="5" id="KW-0378">Hydrolase</keyword>
<feature type="signal peptide" evidence="10">
    <location>
        <begin position="1"/>
        <end position="29"/>
    </location>
</feature>
<dbReference type="InterPro" id="IPR005490">
    <property type="entry name" value="LD_TPept_cat_dom"/>
</dbReference>
<dbReference type="Pfam" id="PF03734">
    <property type="entry name" value="YkuD"/>
    <property type="match status" value="1"/>
</dbReference>
<gene>
    <name evidence="12" type="ORF">HMPREF9695_01260</name>
</gene>
<dbReference type="GO" id="GO:0071555">
    <property type="term" value="P:cell wall organization"/>
    <property type="evidence" value="ECO:0007669"/>
    <property type="project" value="UniProtKB-UniRule"/>
</dbReference>
<dbReference type="eggNOG" id="COG1376">
    <property type="taxonomic scope" value="Bacteria"/>
</dbReference>
<dbReference type="GO" id="GO:0008360">
    <property type="term" value="P:regulation of cell shape"/>
    <property type="evidence" value="ECO:0007669"/>
    <property type="project" value="UniProtKB-UniRule"/>
</dbReference>
<comment type="similarity">
    <text evidence="2">Belongs to the YkuD family.</text>
</comment>
<dbReference type="PATRIC" id="fig|883078.3.peg.1294"/>
<dbReference type="HOGENOM" id="CLU_042399_0_3_5"/>